<dbReference type="Proteomes" id="UP001500866">
    <property type="component" value="Unassembled WGS sequence"/>
</dbReference>
<dbReference type="EMBL" id="BAAADS010000006">
    <property type="protein sequence ID" value="GAA0594613.1"/>
    <property type="molecule type" value="Genomic_DNA"/>
</dbReference>
<dbReference type="HAMAP" id="MF_01811">
    <property type="entry name" value="YidC_type2"/>
    <property type="match status" value="1"/>
</dbReference>
<accession>A0ABP3QP65</accession>
<evidence type="ECO:0000256" key="6">
    <source>
        <dbReference type="ARBA" id="ARBA00022927"/>
    </source>
</evidence>
<evidence type="ECO:0000256" key="11">
    <source>
        <dbReference type="ARBA" id="ARBA00023288"/>
    </source>
</evidence>
<dbReference type="InterPro" id="IPR047196">
    <property type="entry name" value="YidC_ALB_C"/>
</dbReference>
<comment type="caution">
    <text evidence="14">The sequence shown here is derived from an EMBL/GenBank/DDBJ whole genome shotgun (WGS) entry which is preliminary data.</text>
</comment>
<feature type="transmembrane region" description="Helical" evidence="12">
    <location>
        <begin position="173"/>
        <end position="193"/>
    </location>
</feature>
<protein>
    <recommendedName>
        <fullName evidence="12">Membrane protein insertase YidC</fullName>
    </recommendedName>
    <alternativeName>
        <fullName evidence="12">Foldase YidC</fullName>
    </alternativeName>
    <alternativeName>
        <fullName evidence="12">Membrane integrase YidC</fullName>
    </alternativeName>
    <alternativeName>
        <fullName evidence="12">Membrane protein YidC</fullName>
    </alternativeName>
</protein>
<sequence>MGKKSVFTFKYKYGFIGLILILLLTGCATNEPIDPESANFFEHYFILPFSIIIKYVAALLSDNFGLSIIVITLLIRLAIMPFMLKQMRTSRDMQKKMKALKPELDAINEKYKGKTDMDSKMEKQQEMQKLYQKHQLNPLSSMGCLPMLIQFPILIGFYYAIRRTPEIATHSFLWFNLGHTDLILTGLAVLIYFAQSRVSLIGMDEKQKKQMALFSFISPIMIGIVSLNAPAALPLYWAVGGLFLIFQTIISRKLITR</sequence>
<evidence type="ECO:0000313" key="15">
    <source>
        <dbReference type="Proteomes" id="UP001500866"/>
    </source>
</evidence>
<evidence type="ECO:0000256" key="5">
    <source>
        <dbReference type="ARBA" id="ARBA00022729"/>
    </source>
</evidence>
<evidence type="ECO:0000256" key="3">
    <source>
        <dbReference type="ARBA" id="ARBA00022475"/>
    </source>
</evidence>
<proteinExistence type="inferred from homology"/>
<keyword evidence="2 12" id="KW-0813">Transport</keyword>
<organism evidence="14 15">
    <name type="scientific">Virgibacillus siamensis</name>
    <dbReference type="NCBI Taxonomy" id="480071"/>
    <lineage>
        <taxon>Bacteria</taxon>
        <taxon>Bacillati</taxon>
        <taxon>Bacillota</taxon>
        <taxon>Bacilli</taxon>
        <taxon>Bacillales</taxon>
        <taxon>Bacillaceae</taxon>
        <taxon>Virgibacillus</taxon>
    </lineage>
</organism>
<feature type="transmembrane region" description="Helical" evidence="12">
    <location>
        <begin position="213"/>
        <end position="229"/>
    </location>
</feature>
<dbReference type="PANTHER" id="PTHR12428:SF65">
    <property type="entry name" value="CYTOCHROME C OXIDASE ASSEMBLY PROTEIN COX18, MITOCHONDRIAL"/>
    <property type="match status" value="1"/>
</dbReference>
<name>A0ABP3QP65_9BACI</name>
<dbReference type="CDD" id="cd20070">
    <property type="entry name" value="5TM_YidC_Alb3"/>
    <property type="match status" value="1"/>
</dbReference>
<dbReference type="PANTHER" id="PTHR12428">
    <property type="entry name" value="OXA1"/>
    <property type="match status" value="1"/>
</dbReference>
<evidence type="ECO:0000313" key="14">
    <source>
        <dbReference type="EMBL" id="GAA0594613.1"/>
    </source>
</evidence>
<evidence type="ECO:0000256" key="2">
    <source>
        <dbReference type="ARBA" id="ARBA00022448"/>
    </source>
</evidence>
<dbReference type="InterPro" id="IPR001708">
    <property type="entry name" value="YidC/ALB3/OXA1/COX18"/>
</dbReference>
<keyword evidence="5 12" id="KW-0732">Signal</keyword>
<evidence type="ECO:0000256" key="12">
    <source>
        <dbReference type="HAMAP-Rule" id="MF_01811"/>
    </source>
</evidence>
<comment type="subcellular location">
    <subcellularLocation>
        <location evidence="1 12">Cell membrane</location>
        <topology evidence="1 12">Multi-pass membrane protein</topology>
    </subcellularLocation>
</comment>
<evidence type="ECO:0000256" key="7">
    <source>
        <dbReference type="ARBA" id="ARBA00022989"/>
    </source>
</evidence>
<evidence type="ECO:0000256" key="10">
    <source>
        <dbReference type="ARBA" id="ARBA00023186"/>
    </source>
</evidence>
<dbReference type="InterPro" id="IPR023060">
    <property type="entry name" value="YidC/YidC1/YidC2_Firmicutes"/>
</dbReference>
<dbReference type="Pfam" id="PF02096">
    <property type="entry name" value="60KD_IMP"/>
    <property type="match status" value="1"/>
</dbReference>
<dbReference type="InterPro" id="IPR028055">
    <property type="entry name" value="YidC/Oxa/ALB_C"/>
</dbReference>
<feature type="transmembrane region" description="Helical" evidence="12">
    <location>
        <begin position="139"/>
        <end position="161"/>
    </location>
</feature>
<keyword evidence="3 12" id="KW-1003">Cell membrane</keyword>
<evidence type="ECO:0000256" key="1">
    <source>
        <dbReference type="ARBA" id="ARBA00004651"/>
    </source>
</evidence>
<keyword evidence="7 12" id="KW-1133">Transmembrane helix</keyword>
<keyword evidence="9" id="KW-0564">Palmitate</keyword>
<comment type="function">
    <text evidence="12">Required for the insertion and/or proper folding and/or complex formation of integral membrane proteins into the membrane. Involved in integration of membrane proteins that insert both dependently and independently of the Sec translocase complex, as well as at least some lipoproteins.</text>
</comment>
<evidence type="ECO:0000256" key="4">
    <source>
        <dbReference type="ARBA" id="ARBA00022692"/>
    </source>
</evidence>
<keyword evidence="10 12" id="KW-0143">Chaperone</keyword>
<dbReference type="PROSITE" id="PS51257">
    <property type="entry name" value="PROKAR_LIPOPROTEIN"/>
    <property type="match status" value="1"/>
</dbReference>
<evidence type="ECO:0000256" key="9">
    <source>
        <dbReference type="ARBA" id="ARBA00023139"/>
    </source>
</evidence>
<evidence type="ECO:0000256" key="8">
    <source>
        <dbReference type="ARBA" id="ARBA00023136"/>
    </source>
</evidence>
<feature type="domain" description="Membrane insertase YidC/Oxa/ALB C-terminal" evidence="13">
    <location>
        <begin position="64"/>
        <end position="252"/>
    </location>
</feature>
<keyword evidence="15" id="KW-1185">Reference proteome</keyword>
<dbReference type="PRINTS" id="PR00701">
    <property type="entry name" value="60KDINNERMP"/>
</dbReference>
<keyword evidence="8 12" id="KW-0472">Membrane</keyword>
<keyword evidence="11 12" id="KW-0449">Lipoprotein</keyword>
<dbReference type="NCBIfam" id="TIGR03592">
    <property type="entry name" value="yidC_oxa1_cterm"/>
    <property type="match status" value="1"/>
</dbReference>
<dbReference type="RefSeq" id="WP_343810589.1">
    <property type="nucleotide sequence ID" value="NZ_BAAADS010000006.1"/>
</dbReference>
<evidence type="ECO:0000259" key="13">
    <source>
        <dbReference type="Pfam" id="PF02096"/>
    </source>
</evidence>
<feature type="transmembrane region" description="Helical" evidence="12">
    <location>
        <begin position="64"/>
        <end position="84"/>
    </location>
</feature>
<keyword evidence="6 12" id="KW-0653">Protein transport</keyword>
<gene>
    <name evidence="12" type="primary">yidC</name>
    <name evidence="14" type="ORF">GCM10009001_08420</name>
</gene>
<comment type="similarity">
    <text evidence="12">Belongs to the OXA1/ALB3/YidC family. Type 2 subfamily.</text>
</comment>
<reference evidence="15" key="1">
    <citation type="journal article" date="2019" name="Int. J. Syst. Evol. Microbiol.">
        <title>The Global Catalogue of Microorganisms (GCM) 10K type strain sequencing project: providing services to taxonomists for standard genome sequencing and annotation.</title>
        <authorList>
            <consortium name="The Broad Institute Genomics Platform"/>
            <consortium name="The Broad Institute Genome Sequencing Center for Infectious Disease"/>
            <person name="Wu L."/>
            <person name="Ma J."/>
        </authorList>
    </citation>
    <scope>NUCLEOTIDE SEQUENCE [LARGE SCALE GENOMIC DNA]</scope>
    <source>
        <strain evidence="15">JCM 15395</strain>
    </source>
</reference>
<keyword evidence="4 12" id="KW-0812">Transmembrane</keyword>